<dbReference type="InterPro" id="IPR016169">
    <property type="entry name" value="FAD-bd_PCMH_sub2"/>
</dbReference>
<dbReference type="EMBL" id="FOTK01000008">
    <property type="protein sequence ID" value="SFL69218.1"/>
    <property type="molecule type" value="Genomic_DNA"/>
</dbReference>
<comment type="similarity">
    <text evidence="2">Belongs to the FAD-binding oxidoreductase/transferase type 4 family.</text>
</comment>
<dbReference type="Gene3D" id="3.30.70.2190">
    <property type="match status" value="1"/>
</dbReference>
<dbReference type="GO" id="GO:0022904">
    <property type="term" value="P:respiratory electron transport chain"/>
    <property type="evidence" value="ECO:0007669"/>
    <property type="project" value="TreeGrafter"/>
</dbReference>
<keyword evidence="4" id="KW-0274">FAD</keyword>
<dbReference type="InterPro" id="IPR051264">
    <property type="entry name" value="FAD-oxidored/transferase_4"/>
</dbReference>
<name>A0A1I4JRL5_9HYPH</name>
<dbReference type="PROSITE" id="PS51387">
    <property type="entry name" value="FAD_PCMH"/>
    <property type="match status" value="1"/>
</dbReference>
<dbReference type="Proteomes" id="UP000199048">
    <property type="component" value="Unassembled WGS sequence"/>
</dbReference>
<dbReference type="InterPro" id="IPR016164">
    <property type="entry name" value="FAD-linked_Oxase-like_C"/>
</dbReference>
<protein>
    <submittedName>
        <fullName evidence="6">FAD/FMN-containing dehydrogenase</fullName>
    </submittedName>
</protein>
<dbReference type="Gene3D" id="3.30.43.10">
    <property type="entry name" value="Uridine Diphospho-n-acetylenolpyruvylglucosamine Reductase, domain 2"/>
    <property type="match status" value="1"/>
</dbReference>
<dbReference type="Gene3D" id="3.30.70.2740">
    <property type="match status" value="1"/>
</dbReference>
<keyword evidence="7" id="KW-1185">Reference proteome</keyword>
<evidence type="ECO:0000256" key="3">
    <source>
        <dbReference type="ARBA" id="ARBA00022630"/>
    </source>
</evidence>
<dbReference type="STRING" id="582667.SAMN05192568_1008213"/>
<dbReference type="SUPFAM" id="SSF56176">
    <property type="entry name" value="FAD-binding/transporter-associated domain-like"/>
    <property type="match status" value="1"/>
</dbReference>
<evidence type="ECO:0000313" key="7">
    <source>
        <dbReference type="Proteomes" id="UP000199048"/>
    </source>
</evidence>
<dbReference type="Pfam" id="PF02913">
    <property type="entry name" value="FAD-oxidase_C"/>
    <property type="match status" value="1"/>
</dbReference>
<evidence type="ECO:0000256" key="1">
    <source>
        <dbReference type="ARBA" id="ARBA00001974"/>
    </source>
</evidence>
<dbReference type="PANTHER" id="PTHR43716:SF2">
    <property type="entry name" value="BLL6224 PROTEIN"/>
    <property type="match status" value="1"/>
</dbReference>
<dbReference type="InterPro" id="IPR016171">
    <property type="entry name" value="Vanillyl_alc_oxidase_C-sub2"/>
</dbReference>
<evidence type="ECO:0000259" key="5">
    <source>
        <dbReference type="PROSITE" id="PS51387"/>
    </source>
</evidence>
<comment type="cofactor">
    <cofactor evidence="1">
        <name>FAD</name>
        <dbReference type="ChEBI" id="CHEBI:57692"/>
    </cofactor>
</comment>
<sequence length="511" mass="53678">MGKGCKACRGLRHPGACKAYALVYKILPMMPPALTHDTLLSALRDGLGARHVLTEPDDLAPYLVESRKLFTGSALAVLRPGSTEEVAFAVRACTQAGIAVVPLGGNTGLTGAGIPQGGVVLSLERMNRLRALDPVDSTITVEAGMILSEVQDAAERAGLLFPLSYASRGSARIGGGIATNAGGIAVLAYGNARDLVLGLEVVLADGRVWNGLKALRKDNAGYDLKQLFIGSEGTLGIVTAAVLKLFPRPRSTSVAFVGLDSARAALDLFVDLRARMDRDLTAFEYLPPFALEIVLRHVPSTVRPLSGDHGAYALIEISSARPDADTRAELEAALGAALEAGIIADATIAASGAQNAALWSLREGVPEAQTREGASIKHDVSVPLSKLPEFLERAGAACLAAMPGLRPCGFGHFGDGNIHFNLTQPAALDRAAFLAEWGRFNRIVHDIVHELGGSIAAEHGVGLIKRDELAYYGDPVGLDLMRRVKAALDPADLMNPGKVLPGRDRTPPALA</sequence>
<proteinExistence type="inferred from homology"/>
<dbReference type="FunFam" id="1.10.45.10:FF:000001">
    <property type="entry name" value="D-lactate dehydrogenase mitochondrial"/>
    <property type="match status" value="1"/>
</dbReference>
<dbReference type="InterPro" id="IPR016166">
    <property type="entry name" value="FAD-bd_PCMH"/>
</dbReference>
<dbReference type="AlphaFoldDB" id="A0A1I4JRL5"/>
<dbReference type="Gene3D" id="1.10.45.10">
    <property type="entry name" value="Vanillyl-alcohol Oxidase, Chain A, domain 4"/>
    <property type="match status" value="1"/>
</dbReference>
<dbReference type="InterPro" id="IPR004113">
    <property type="entry name" value="FAD-bd_oxidored_4_C"/>
</dbReference>
<evidence type="ECO:0000256" key="4">
    <source>
        <dbReference type="ARBA" id="ARBA00022827"/>
    </source>
</evidence>
<dbReference type="GO" id="GO:0071949">
    <property type="term" value="F:FAD binding"/>
    <property type="evidence" value="ECO:0007669"/>
    <property type="project" value="InterPro"/>
</dbReference>
<keyword evidence="3" id="KW-0285">Flavoprotein</keyword>
<dbReference type="Pfam" id="PF01565">
    <property type="entry name" value="FAD_binding_4"/>
    <property type="match status" value="1"/>
</dbReference>
<evidence type="ECO:0000313" key="6">
    <source>
        <dbReference type="EMBL" id="SFL69218.1"/>
    </source>
</evidence>
<dbReference type="Gene3D" id="3.30.465.10">
    <property type="match status" value="1"/>
</dbReference>
<accession>A0A1I4JRL5</accession>
<dbReference type="PANTHER" id="PTHR43716">
    <property type="entry name" value="D-2-HYDROXYGLUTARATE DEHYDROGENASE, MITOCHONDRIAL"/>
    <property type="match status" value="1"/>
</dbReference>
<reference evidence="7" key="1">
    <citation type="submission" date="2016-10" db="EMBL/GenBank/DDBJ databases">
        <authorList>
            <person name="Varghese N."/>
            <person name="Submissions S."/>
        </authorList>
    </citation>
    <scope>NUCLEOTIDE SEQUENCE [LARGE SCALE GENOMIC DNA]</scope>
    <source>
        <strain evidence="7">BL36</strain>
    </source>
</reference>
<dbReference type="InterPro" id="IPR006094">
    <property type="entry name" value="Oxid_FAD_bind_N"/>
</dbReference>
<dbReference type="SUPFAM" id="SSF55103">
    <property type="entry name" value="FAD-linked oxidases, C-terminal domain"/>
    <property type="match status" value="1"/>
</dbReference>
<evidence type="ECO:0000256" key="2">
    <source>
        <dbReference type="ARBA" id="ARBA00008000"/>
    </source>
</evidence>
<dbReference type="InterPro" id="IPR036318">
    <property type="entry name" value="FAD-bd_PCMH-like_sf"/>
</dbReference>
<gene>
    <name evidence="6" type="ORF">SAMN05192568_1008213</name>
</gene>
<feature type="domain" description="FAD-binding PCMH-type" evidence="5">
    <location>
        <begin position="70"/>
        <end position="248"/>
    </location>
</feature>
<dbReference type="GO" id="GO:0003824">
    <property type="term" value="F:catalytic activity"/>
    <property type="evidence" value="ECO:0007669"/>
    <property type="project" value="InterPro"/>
</dbReference>
<organism evidence="6 7">
    <name type="scientific">Methylobacterium pseudosasicola</name>
    <dbReference type="NCBI Taxonomy" id="582667"/>
    <lineage>
        <taxon>Bacteria</taxon>
        <taxon>Pseudomonadati</taxon>
        <taxon>Pseudomonadota</taxon>
        <taxon>Alphaproteobacteria</taxon>
        <taxon>Hyphomicrobiales</taxon>
        <taxon>Methylobacteriaceae</taxon>
        <taxon>Methylobacterium</taxon>
    </lineage>
</organism>
<dbReference type="InterPro" id="IPR016167">
    <property type="entry name" value="FAD-bd_PCMH_sub1"/>
</dbReference>